<evidence type="ECO:0000313" key="1">
    <source>
        <dbReference type="EMBL" id="PVD31577.1"/>
    </source>
</evidence>
<reference evidence="1 2" key="1">
    <citation type="submission" date="2018-04" db="EMBL/GenBank/DDBJ databases">
        <title>The genome of golden apple snail Pomacea canaliculata provides insight into stress tolerance and invasive adaptation.</title>
        <authorList>
            <person name="Liu C."/>
            <person name="Liu B."/>
            <person name="Ren Y."/>
            <person name="Zhang Y."/>
            <person name="Wang H."/>
            <person name="Li S."/>
            <person name="Jiang F."/>
            <person name="Yin L."/>
            <person name="Zhang G."/>
            <person name="Qian W."/>
            <person name="Fan W."/>
        </authorList>
    </citation>
    <scope>NUCLEOTIDE SEQUENCE [LARGE SCALE GENOMIC DNA]</scope>
    <source>
        <strain evidence="1">SZHN2017</strain>
        <tissue evidence="1">Muscle</tissue>
    </source>
</reference>
<dbReference type="Proteomes" id="UP000245119">
    <property type="component" value="Linkage Group LG4"/>
</dbReference>
<comment type="caution">
    <text evidence="1">The sequence shown here is derived from an EMBL/GenBank/DDBJ whole genome shotgun (WGS) entry which is preliminary data.</text>
</comment>
<evidence type="ECO:0000313" key="2">
    <source>
        <dbReference type="Proteomes" id="UP000245119"/>
    </source>
</evidence>
<dbReference type="AlphaFoldDB" id="A0A2T7PDT3"/>
<proteinExistence type="predicted"/>
<gene>
    <name evidence="1" type="ORF">C0Q70_06992</name>
</gene>
<sequence length="71" mass="7954">MLGERSGRMEEGFRTEDVKEGRVVKERGSGEKRVSVADSRSTYSSEVRIVQFDSILLLALLAPGQSVKIRR</sequence>
<organism evidence="1 2">
    <name type="scientific">Pomacea canaliculata</name>
    <name type="common">Golden apple snail</name>
    <dbReference type="NCBI Taxonomy" id="400727"/>
    <lineage>
        <taxon>Eukaryota</taxon>
        <taxon>Metazoa</taxon>
        <taxon>Spiralia</taxon>
        <taxon>Lophotrochozoa</taxon>
        <taxon>Mollusca</taxon>
        <taxon>Gastropoda</taxon>
        <taxon>Caenogastropoda</taxon>
        <taxon>Architaenioglossa</taxon>
        <taxon>Ampullarioidea</taxon>
        <taxon>Ampullariidae</taxon>
        <taxon>Pomacea</taxon>
    </lineage>
</organism>
<name>A0A2T7PDT3_POMCA</name>
<dbReference type="EMBL" id="PZQS01000004">
    <property type="protein sequence ID" value="PVD31577.1"/>
    <property type="molecule type" value="Genomic_DNA"/>
</dbReference>
<protein>
    <submittedName>
        <fullName evidence="1">Uncharacterized protein</fullName>
    </submittedName>
</protein>
<keyword evidence="2" id="KW-1185">Reference proteome</keyword>
<accession>A0A2T7PDT3</accession>